<comment type="similarity">
    <text evidence="1">Belongs to the asp23 family.</text>
</comment>
<sequence length="116" mass="12681">MKESKNSLGKIEISNDVLSAIASFATAECYGIVGLGKRGPNGLVELFKNEQTGKGIKIISNEDGIIVEIYIVIEYGVNIRTVVENIIQKIKYSIENLTGIRVKNVVVNVQSIKVDN</sequence>
<evidence type="ECO:0000313" key="3">
    <source>
        <dbReference type="Proteomes" id="UP000671913"/>
    </source>
</evidence>
<dbReference type="KEGG" id="aaut:ACETAC_07035"/>
<dbReference type="Proteomes" id="UP000671913">
    <property type="component" value="Chromosome"/>
</dbReference>
<dbReference type="Pfam" id="PF03780">
    <property type="entry name" value="Asp23"/>
    <property type="match status" value="1"/>
</dbReference>
<dbReference type="PANTHER" id="PTHR34297:SF2">
    <property type="entry name" value="ASP23_GLS24 FAMILY ENVELOPE STRESS RESPONSE PROTEIN"/>
    <property type="match status" value="1"/>
</dbReference>
<organism evidence="2 3">
    <name type="scientific">Aceticella autotrophica</name>
    <dbReference type="NCBI Taxonomy" id="2755338"/>
    <lineage>
        <taxon>Bacteria</taxon>
        <taxon>Bacillati</taxon>
        <taxon>Bacillota</taxon>
        <taxon>Clostridia</taxon>
        <taxon>Thermoanaerobacterales</taxon>
        <taxon>Thermoanaerobacteraceae</taxon>
        <taxon>Aceticella</taxon>
    </lineage>
</organism>
<dbReference type="InterPro" id="IPR005531">
    <property type="entry name" value="Asp23"/>
</dbReference>
<dbReference type="EMBL" id="CP060096">
    <property type="protein sequence ID" value="QSZ26662.1"/>
    <property type="molecule type" value="Genomic_DNA"/>
</dbReference>
<dbReference type="AlphaFoldDB" id="A0A975AUG5"/>
<evidence type="ECO:0000313" key="2">
    <source>
        <dbReference type="EMBL" id="QSZ26662.1"/>
    </source>
</evidence>
<reference evidence="2" key="1">
    <citation type="submission" date="2020-08" db="EMBL/GenBank/DDBJ databases">
        <title>Genomic insights into the carbon and energy metabolism of the first obligate autotrophic acetogenic bacterium Aceticella autotrophica gen. nov., sp. nov.</title>
        <authorList>
            <person name="Toshchakov S.V."/>
            <person name="Elcheninov A.G."/>
            <person name="Kublanov I.V."/>
            <person name="Frolov E.N."/>
            <person name="Lebedinsky A.V."/>
        </authorList>
    </citation>
    <scope>NUCLEOTIDE SEQUENCE</scope>
    <source>
        <strain evidence="2">3443-3Ac</strain>
    </source>
</reference>
<evidence type="ECO:0000256" key="1">
    <source>
        <dbReference type="ARBA" id="ARBA00005721"/>
    </source>
</evidence>
<proteinExistence type="inferred from homology"/>
<dbReference type="PANTHER" id="PTHR34297">
    <property type="entry name" value="HYPOTHETICAL CYTOSOLIC PROTEIN-RELATED"/>
    <property type="match status" value="1"/>
</dbReference>
<name>A0A975AUG5_9THEO</name>
<protein>
    <submittedName>
        <fullName evidence="2">Asp23/Gls24 family envelope stress response protein</fullName>
    </submittedName>
</protein>
<accession>A0A975AUG5</accession>
<gene>
    <name evidence="2" type="ORF">ACETAC_07035</name>
</gene>
<dbReference type="RefSeq" id="WP_284679341.1">
    <property type="nucleotide sequence ID" value="NZ_CP060096.1"/>
</dbReference>
<keyword evidence="3" id="KW-1185">Reference proteome</keyword>